<feature type="region of interest" description="Disordered" evidence="3">
    <location>
        <begin position="65"/>
        <end position="136"/>
    </location>
</feature>
<dbReference type="CDD" id="cd02257">
    <property type="entry name" value="Peptidase_C19"/>
    <property type="match status" value="1"/>
</dbReference>
<dbReference type="InterPro" id="IPR003903">
    <property type="entry name" value="UIM_dom"/>
</dbReference>
<feature type="compositionally biased region" description="Low complexity" evidence="3">
    <location>
        <begin position="1312"/>
        <end position="1351"/>
    </location>
</feature>
<feature type="compositionally biased region" description="Polar residues" evidence="3">
    <location>
        <begin position="81"/>
        <end position="100"/>
    </location>
</feature>
<dbReference type="PROSITE" id="PS00972">
    <property type="entry name" value="USP_1"/>
    <property type="match status" value="1"/>
</dbReference>
<feature type="compositionally biased region" description="Low complexity" evidence="3">
    <location>
        <begin position="1269"/>
        <end position="1278"/>
    </location>
</feature>
<keyword evidence="5" id="KW-1185">Reference proteome</keyword>
<dbReference type="InterPro" id="IPR038765">
    <property type="entry name" value="Papain-like_cys_pep_sf"/>
</dbReference>
<feature type="region of interest" description="Disordered" evidence="3">
    <location>
        <begin position="413"/>
        <end position="486"/>
    </location>
</feature>
<dbReference type="Gene3D" id="3.90.70.10">
    <property type="entry name" value="Cysteine proteinases"/>
    <property type="match status" value="2"/>
</dbReference>
<organism evidence="5 6">
    <name type="scientific">Mesorhabditis belari</name>
    <dbReference type="NCBI Taxonomy" id="2138241"/>
    <lineage>
        <taxon>Eukaryota</taxon>
        <taxon>Metazoa</taxon>
        <taxon>Ecdysozoa</taxon>
        <taxon>Nematoda</taxon>
        <taxon>Chromadorea</taxon>
        <taxon>Rhabditida</taxon>
        <taxon>Rhabditina</taxon>
        <taxon>Rhabditomorpha</taxon>
        <taxon>Rhabditoidea</taxon>
        <taxon>Rhabditidae</taxon>
        <taxon>Mesorhabditinae</taxon>
        <taxon>Mesorhabditis</taxon>
    </lineage>
</organism>
<feature type="compositionally biased region" description="Acidic residues" evidence="3">
    <location>
        <begin position="1243"/>
        <end position="1253"/>
    </location>
</feature>
<feature type="compositionally biased region" description="Polar residues" evidence="3">
    <location>
        <begin position="274"/>
        <end position="313"/>
    </location>
</feature>
<evidence type="ECO:0000259" key="4">
    <source>
        <dbReference type="PROSITE" id="PS50235"/>
    </source>
</evidence>
<dbReference type="GO" id="GO:0016579">
    <property type="term" value="P:protein deubiquitination"/>
    <property type="evidence" value="ECO:0007669"/>
    <property type="project" value="InterPro"/>
</dbReference>
<evidence type="ECO:0000313" key="5">
    <source>
        <dbReference type="Proteomes" id="UP000887575"/>
    </source>
</evidence>
<protein>
    <recommendedName>
        <fullName evidence="2">ubiquitinyl hydrolase 1</fullName>
        <ecNumber evidence="2">3.4.19.12</ecNumber>
    </recommendedName>
</protein>
<feature type="domain" description="USP" evidence="4">
    <location>
        <begin position="540"/>
        <end position="1137"/>
    </location>
</feature>
<dbReference type="Pfam" id="PF00443">
    <property type="entry name" value="UCH"/>
    <property type="match status" value="1"/>
</dbReference>
<evidence type="ECO:0000256" key="1">
    <source>
        <dbReference type="ARBA" id="ARBA00000707"/>
    </source>
</evidence>
<feature type="compositionally biased region" description="Low complexity" evidence="3">
    <location>
        <begin position="504"/>
        <end position="517"/>
    </location>
</feature>
<comment type="catalytic activity">
    <reaction evidence="1">
        <text>Thiol-dependent hydrolysis of ester, thioester, amide, peptide and isopeptide bonds formed by the C-terminal Gly of ubiquitin (a 76-residue protein attached to proteins as an intracellular targeting signal).</text>
        <dbReference type="EC" id="3.4.19.12"/>
    </reaction>
</comment>
<feature type="compositionally biased region" description="Basic and acidic residues" evidence="3">
    <location>
        <begin position="389"/>
        <end position="398"/>
    </location>
</feature>
<dbReference type="WBParaSite" id="MBELARI_LOCUS21839">
    <property type="protein sequence ID" value="MBELARI_LOCUS21839"/>
    <property type="gene ID" value="MBELARI_LOCUS21839"/>
</dbReference>
<feature type="compositionally biased region" description="Basic residues" evidence="3">
    <location>
        <begin position="1479"/>
        <end position="1488"/>
    </location>
</feature>
<dbReference type="PROSITE" id="PS50235">
    <property type="entry name" value="USP_3"/>
    <property type="match status" value="1"/>
</dbReference>
<feature type="region of interest" description="Disordered" evidence="3">
    <location>
        <begin position="166"/>
        <end position="254"/>
    </location>
</feature>
<feature type="compositionally biased region" description="Polar residues" evidence="3">
    <location>
        <begin position="1446"/>
        <end position="1455"/>
    </location>
</feature>
<feature type="region of interest" description="Disordered" evidence="3">
    <location>
        <begin position="267"/>
        <end position="398"/>
    </location>
</feature>
<dbReference type="InterPro" id="IPR001394">
    <property type="entry name" value="Peptidase_C19_UCH"/>
</dbReference>
<dbReference type="GO" id="GO:0004843">
    <property type="term" value="F:cysteine-type deubiquitinase activity"/>
    <property type="evidence" value="ECO:0007669"/>
    <property type="project" value="UniProtKB-EC"/>
</dbReference>
<dbReference type="InterPro" id="IPR018200">
    <property type="entry name" value="USP_CS"/>
</dbReference>
<name>A0AAF3F5T5_9BILA</name>
<feature type="region of interest" description="Disordered" evidence="3">
    <location>
        <begin position="1426"/>
        <end position="1488"/>
    </location>
</feature>
<feature type="compositionally biased region" description="Low complexity" evidence="3">
    <location>
        <begin position="1426"/>
        <end position="1441"/>
    </location>
</feature>
<feature type="compositionally biased region" description="Low complexity" evidence="3">
    <location>
        <begin position="217"/>
        <end position="234"/>
    </location>
</feature>
<feature type="region of interest" description="Disordered" evidence="3">
    <location>
        <begin position="1237"/>
        <end position="1293"/>
    </location>
</feature>
<feature type="region of interest" description="Disordered" evidence="3">
    <location>
        <begin position="1310"/>
        <end position="1352"/>
    </location>
</feature>
<feature type="compositionally biased region" description="Basic and acidic residues" evidence="3">
    <location>
        <begin position="245"/>
        <end position="254"/>
    </location>
</feature>
<evidence type="ECO:0000313" key="6">
    <source>
        <dbReference type="WBParaSite" id="MBELARI_LOCUS21839"/>
    </source>
</evidence>
<feature type="compositionally biased region" description="Polar residues" evidence="3">
    <location>
        <begin position="418"/>
        <end position="458"/>
    </location>
</feature>
<proteinExistence type="predicted"/>
<dbReference type="Proteomes" id="UP000887575">
    <property type="component" value="Unassembled WGS sequence"/>
</dbReference>
<feature type="region of interest" description="Disordered" evidence="3">
    <location>
        <begin position="499"/>
        <end position="535"/>
    </location>
</feature>
<dbReference type="EC" id="3.4.19.12" evidence="2"/>
<feature type="compositionally biased region" description="Polar residues" evidence="3">
    <location>
        <begin position="1257"/>
        <end position="1268"/>
    </location>
</feature>
<dbReference type="PROSITE" id="PS00973">
    <property type="entry name" value="USP_2"/>
    <property type="match status" value="1"/>
</dbReference>
<dbReference type="InterPro" id="IPR028889">
    <property type="entry name" value="USP"/>
</dbReference>
<dbReference type="PANTHER" id="PTHR21646">
    <property type="entry name" value="UBIQUITIN CARBOXYL-TERMINAL HYDROLASE"/>
    <property type="match status" value="1"/>
</dbReference>
<feature type="compositionally biased region" description="Low complexity" evidence="3">
    <location>
        <begin position="1459"/>
        <end position="1469"/>
    </location>
</feature>
<dbReference type="InterPro" id="IPR050185">
    <property type="entry name" value="Ub_carboxyl-term_hydrolase"/>
</dbReference>
<feature type="compositionally biased region" description="Low complexity" evidence="3">
    <location>
        <begin position="362"/>
        <end position="378"/>
    </location>
</feature>
<evidence type="ECO:0000256" key="2">
    <source>
        <dbReference type="ARBA" id="ARBA00012759"/>
    </source>
</evidence>
<dbReference type="SMART" id="SM00726">
    <property type="entry name" value="UIM"/>
    <property type="match status" value="3"/>
</dbReference>
<feature type="compositionally biased region" description="Polar residues" evidence="3">
    <location>
        <begin position="518"/>
        <end position="530"/>
    </location>
</feature>
<evidence type="ECO:0000256" key="3">
    <source>
        <dbReference type="SAM" id="MobiDB-lite"/>
    </source>
</evidence>
<feature type="compositionally biased region" description="Basic and acidic residues" evidence="3">
    <location>
        <begin position="173"/>
        <end position="184"/>
    </location>
</feature>
<accession>A0AAF3F5T5</accession>
<reference evidence="6" key="1">
    <citation type="submission" date="2024-02" db="UniProtKB">
        <authorList>
            <consortium name="WormBaseParasite"/>
        </authorList>
    </citation>
    <scope>IDENTIFICATION</scope>
</reference>
<feature type="compositionally biased region" description="Low complexity" evidence="3">
    <location>
        <begin position="197"/>
        <end position="208"/>
    </location>
</feature>
<sequence>MNLFDPRFVLAKLVQEIGTKPLTRPLSRKELKVFGYVQRLLTEDLEVEEEETFLRFTMLSVLERRPPRNDDSYDDDEIQRAPNNISTTPVRKNNGNSSNEIEMDRVVASPPTPDNRRRCPGLSAQNGGTFGPDEDDGFQRAIEASLAETTRNKQPGTSFAMNTVVASLPTPVDPRRSNESEMDRVVASPPTPDNPRRGLALAAQQRAAARTRRPVWNASASSSAVGNSSTSNAAKARNIQSKCSSRNDDSYDDDEIRRATEASLVEATRKKELNASTESANKGVGSTTIPTSPAAQPSTSELTAPNNISTTPVRKNNRNSSNASKMDRVVASPPTPDNRRRRPALSAQNGVAAKPRRPDWKAFVSSSAVGNSSTSNAAKARNIQPKCSPRIDESYDDDEIRRATEASLVEATRKKELNASTESANKGVGSTTILTSPAAQPSTSDVTAPNNITTTPARKNNGNSSNESEMGRVVASAPTPDNPRRGLALSAANGVAAGTWRPDSNASASSSAIGSSSTPNPGENTANAGNIQPMPPPFQLGLPNLGNTCYMNAVVQALAASESLANFFLNSEHTKTMQDRTREQELNSQLHGSNGAVTEAFATLVNKLYNNKCLKQDARDFRAVVGDYSPDYKTYKQQDAQEFLNWLLDKVHEDLNLAKKDDNCNYSKNGENFSPDEALAERRLAHDSVITNLFEGQLRSSIVCQSCHFQKFNFEPYMYVSLPIPHHINQKRLLFIFFVKPGQFLMTKYGIPVDAKEAISDLKSYLAEETKLPLSRILVLQLSPKGFQNNTPEVCQIATMSTREAYAIELQPTIDTYDDQTVNVVFVITVKNGPQVKRETDPFVLTVSRQWDYDTLSRKLFQAARQSVDPKVLESLPVGQYKLALIDTCNPSADLDPTASMPLLTQDVDQCIQHNNQDHPKLPNFIRIAVEFPQLNRSLIRVDLDRIINHRSADCLAKDNAPYELTLQSCLNAYTSEEMLEWRCERCSGRKANKQLKFNSCPQILILHLKRFRHSQNEITEPIKVDVSVKFPIEGLDMSPFVSPSNPQNGKLDSIIGEKSNKEMQATVSHSFPDDNIYDLFAVVNHTGVCVWSGHYTATVKNPTDGIWRTFDDTFVSQNTNPTKRSENAYLMFYERRSCRAERQKSKKAAEERDLPNPWARFTSPREKEMFMDLFDPKFVLAKLVQEIGMKPLARSLSRKELKVFGYVQRLLTEDLEVEEEETFLRFTMLSVLEKRPPRNDDITLDDTDDDDEIQRAPNNISATSFRKNNGNSSNMNSVVASPPTPDNPRRRPALSAQNRVAARMLRPDFCSSSSSSASSSPSSLSSPSSASSSAFGSSRTPNPGGNAGNARNIQPVFAARPRRPDWKAFVSSSAVGNSSTSNAAKARNIQPDIKFATVDTPARSRALSAQNGVTAKPRRPDWSAFASSSAVGNSSTSNAAKARNIQPTNSSNYACPTFSSSLRSSSSRFRTHIDHQKASTHIKGIAK</sequence>
<dbReference type="SUPFAM" id="SSF54001">
    <property type="entry name" value="Cysteine proteinases"/>
    <property type="match status" value="1"/>
</dbReference>